<reference evidence="2" key="1">
    <citation type="submission" date="2014-09" db="EMBL/GenBank/DDBJ databases">
        <authorList>
            <person name="Magalhaes I.L.F."/>
            <person name="Oliveira U."/>
            <person name="Santos F.R."/>
            <person name="Vidigal T.H.D.A."/>
            <person name="Brescovit A.D."/>
            <person name="Santos A.J."/>
        </authorList>
    </citation>
    <scope>NUCLEOTIDE SEQUENCE</scope>
    <source>
        <tissue evidence="2">Shoot tissue taken approximately 20 cm above the soil surface</tissue>
    </source>
</reference>
<accession>A0A0A9F732</accession>
<proteinExistence type="predicted"/>
<organism evidence="2">
    <name type="scientific">Arundo donax</name>
    <name type="common">Giant reed</name>
    <name type="synonym">Donax arundinaceus</name>
    <dbReference type="NCBI Taxonomy" id="35708"/>
    <lineage>
        <taxon>Eukaryota</taxon>
        <taxon>Viridiplantae</taxon>
        <taxon>Streptophyta</taxon>
        <taxon>Embryophyta</taxon>
        <taxon>Tracheophyta</taxon>
        <taxon>Spermatophyta</taxon>
        <taxon>Magnoliopsida</taxon>
        <taxon>Liliopsida</taxon>
        <taxon>Poales</taxon>
        <taxon>Poaceae</taxon>
        <taxon>PACMAD clade</taxon>
        <taxon>Arundinoideae</taxon>
        <taxon>Arundineae</taxon>
        <taxon>Arundo</taxon>
    </lineage>
</organism>
<feature type="region of interest" description="Disordered" evidence="1">
    <location>
        <begin position="53"/>
        <end position="91"/>
    </location>
</feature>
<reference evidence="2" key="2">
    <citation type="journal article" date="2015" name="Data Brief">
        <title>Shoot transcriptome of the giant reed, Arundo donax.</title>
        <authorList>
            <person name="Barrero R.A."/>
            <person name="Guerrero F.D."/>
            <person name="Moolhuijzen P."/>
            <person name="Goolsby J.A."/>
            <person name="Tidwell J."/>
            <person name="Bellgard S.E."/>
            <person name="Bellgard M.I."/>
        </authorList>
    </citation>
    <scope>NUCLEOTIDE SEQUENCE</scope>
    <source>
        <tissue evidence="2">Shoot tissue taken approximately 20 cm above the soil surface</tissue>
    </source>
</reference>
<feature type="compositionally biased region" description="Low complexity" evidence="1">
    <location>
        <begin position="59"/>
        <end position="78"/>
    </location>
</feature>
<dbReference type="AlphaFoldDB" id="A0A0A9F732"/>
<evidence type="ECO:0000313" key="2">
    <source>
        <dbReference type="EMBL" id="JAE08117.1"/>
    </source>
</evidence>
<sequence>MAAARVACTAARFAFADEPAPPETLDVVRRQRQLLRRAAALCLDPIAEETDDLDADVPFGRTTSGSGSSAFASGAAGRPWASTSGGAALRV</sequence>
<dbReference type="EMBL" id="GBRH01189779">
    <property type="protein sequence ID" value="JAE08117.1"/>
    <property type="molecule type" value="Transcribed_RNA"/>
</dbReference>
<evidence type="ECO:0000256" key="1">
    <source>
        <dbReference type="SAM" id="MobiDB-lite"/>
    </source>
</evidence>
<protein>
    <submittedName>
        <fullName evidence="2">Uncharacterized protein</fullName>
    </submittedName>
</protein>
<name>A0A0A9F732_ARUDO</name>